<organism evidence="14 15">
    <name type="scientific">Thioalkalivibrio versutus</name>
    <dbReference type="NCBI Taxonomy" id="106634"/>
    <lineage>
        <taxon>Bacteria</taxon>
        <taxon>Pseudomonadati</taxon>
        <taxon>Pseudomonadota</taxon>
        <taxon>Gammaproteobacteria</taxon>
        <taxon>Chromatiales</taxon>
        <taxon>Ectothiorhodospiraceae</taxon>
        <taxon>Thioalkalivibrio</taxon>
    </lineage>
</organism>
<evidence type="ECO:0000256" key="8">
    <source>
        <dbReference type="ARBA" id="ARBA00023143"/>
    </source>
</evidence>
<feature type="chain" id="PRO_5014514228" description="Flagellar L-ring protein" evidence="13">
    <location>
        <begin position="25"/>
        <end position="232"/>
    </location>
</feature>
<dbReference type="Pfam" id="PF02107">
    <property type="entry name" value="FlgH"/>
    <property type="match status" value="1"/>
</dbReference>
<dbReference type="PANTHER" id="PTHR34933:SF1">
    <property type="entry name" value="FLAGELLAR L-RING PROTEIN"/>
    <property type="match status" value="1"/>
</dbReference>
<evidence type="ECO:0000313" key="14">
    <source>
        <dbReference type="EMBL" id="AKJ95283.1"/>
    </source>
</evidence>
<dbReference type="PROSITE" id="PS51257">
    <property type="entry name" value="PROKAR_LIPOPROTEIN"/>
    <property type="match status" value="1"/>
</dbReference>
<dbReference type="NCBIfam" id="NF001304">
    <property type="entry name" value="PRK00249.1-4"/>
    <property type="match status" value="1"/>
</dbReference>
<dbReference type="STRING" id="106634.TVD_07880"/>
<evidence type="ECO:0000256" key="13">
    <source>
        <dbReference type="SAM" id="SignalP"/>
    </source>
</evidence>
<evidence type="ECO:0000256" key="4">
    <source>
        <dbReference type="ARBA" id="ARBA00011439"/>
    </source>
</evidence>
<dbReference type="InterPro" id="IPR000527">
    <property type="entry name" value="Flag_Lring"/>
</dbReference>
<comment type="similarity">
    <text evidence="3 11">Belongs to the FlgH family.</text>
</comment>
<evidence type="ECO:0000256" key="11">
    <source>
        <dbReference type="HAMAP-Rule" id="MF_00415"/>
    </source>
</evidence>
<comment type="subunit">
    <text evidence="4 11">The basal body constitutes a major portion of the flagellar organelle and consists of four rings (L,P,S, and M) mounted on a central rod.</text>
</comment>
<comment type="function">
    <text evidence="1 11">Assembles around the rod to form the L-ring and probably protects the motor/basal body from shearing forces during rotation.</text>
</comment>
<evidence type="ECO:0000256" key="10">
    <source>
        <dbReference type="ARBA" id="ARBA00023288"/>
    </source>
</evidence>
<evidence type="ECO:0000256" key="6">
    <source>
        <dbReference type="ARBA" id="ARBA00023136"/>
    </source>
</evidence>
<evidence type="ECO:0000256" key="7">
    <source>
        <dbReference type="ARBA" id="ARBA00023139"/>
    </source>
</evidence>
<dbReference type="HAMAP" id="MF_00415">
    <property type="entry name" value="FlgH"/>
    <property type="match status" value="1"/>
</dbReference>
<dbReference type="KEGG" id="tvr:TVD_07880"/>
<keyword evidence="10 11" id="KW-0449">Lipoprotein</keyword>
<keyword evidence="14" id="KW-0966">Cell projection</keyword>
<feature type="compositionally biased region" description="Low complexity" evidence="12">
    <location>
        <begin position="124"/>
        <end position="142"/>
    </location>
</feature>
<protein>
    <recommendedName>
        <fullName evidence="11">Flagellar L-ring protein</fullName>
    </recommendedName>
    <alternativeName>
        <fullName evidence="11">Basal body L-ring protein</fullName>
    </alternativeName>
</protein>
<feature type="region of interest" description="Disordered" evidence="12">
    <location>
        <begin position="120"/>
        <end position="142"/>
    </location>
</feature>
<keyword evidence="6 11" id="KW-0472">Membrane</keyword>
<keyword evidence="7" id="KW-0564">Palmitate</keyword>
<feature type="region of interest" description="Disordered" evidence="12">
    <location>
        <begin position="29"/>
        <end position="54"/>
    </location>
</feature>
<gene>
    <name evidence="11 14" type="primary">flgH</name>
    <name evidence="14" type="ORF">TVD_07880</name>
</gene>
<proteinExistence type="inferred from homology"/>
<reference evidence="14 15" key="1">
    <citation type="submission" date="2015-04" db="EMBL/GenBank/DDBJ databases">
        <title>Complete Sequence for the Genome of the Thioalkalivibrio versutus D301.</title>
        <authorList>
            <person name="Mu T."/>
            <person name="Zhou J."/>
            <person name="Xu X."/>
        </authorList>
    </citation>
    <scope>NUCLEOTIDE SEQUENCE [LARGE SCALE GENOMIC DNA]</scope>
    <source>
        <strain evidence="14 15">D301</strain>
    </source>
</reference>
<keyword evidence="8 11" id="KW-0975">Bacterial flagellum</keyword>
<name>A0A0G3G249_9GAMM</name>
<dbReference type="EMBL" id="CP011367">
    <property type="protein sequence ID" value="AKJ95283.1"/>
    <property type="molecule type" value="Genomic_DNA"/>
</dbReference>
<dbReference type="RefSeq" id="WP_018145469.1">
    <property type="nucleotide sequence ID" value="NZ_CP011367.1"/>
</dbReference>
<dbReference type="PATRIC" id="fig|106634.4.peg.1608"/>
<evidence type="ECO:0000256" key="3">
    <source>
        <dbReference type="ARBA" id="ARBA00006929"/>
    </source>
</evidence>
<evidence type="ECO:0000313" key="15">
    <source>
        <dbReference type="Proteomes" id="UP000064201"/>
    </source>
</evidence>
<sequence>MTRLGTVLRLALAVTAALLLSACAATQTTKPDDNPEYQPVMPAQPVPQSQNNGGIYQAAHSQGLFEDYKARNVGDILTVILAESTNAQKSASTSTGKDSNLELGNLSAFGRDATFNGRPLFGASNSSSRDFDGSGDSSQSNQLDGEITVTVAEVLANGNLVVQGEKWLGINQGEEYVRFRGIVRPVDVTTNNTVLSTQVANARVYYGGSGVLADSNTPGWITRFFNSPIWPF</sequence>
<keyword evidence="9 11" id="KW-0998">Cell outer membrane</keyword>
<feature type="signal peptide" evidence="13">
    <location>
        <begin position="1"/>
        <end position="24"/>
    </location>
</feature>
<keyword evidence="14" id="KW-0969">Cilium</keyword>
<evidence type="ECO:0000256" key="9">
    <source>
        <dbReference type="ARBA" id="ARBA00023237"/>
    </source>
</evidence>
<evidence type="ECO:0000256" key="12">
    <source>
        <dbReference type="SAM" id="MobiDB-lite"/>
    </source>
</evidence>
<keyword evidence="5 11" id="KW-0732">Signal</keyword>
<dbReference type="Proteomes" id="UP000064201">
    <property type="component" value="Chromosome"/>
</dbReference>
<dbReference type="GO" id="GO:0009427">
    <property type="term" value="C:bacterial-type flagellum basal body, distal rod, L ring"/>
    <property type="evidence" value="ECO:0007669"/>
    <property type="project" value="InterPro"/>
</dbReference>
<dbReference type="AlphaFoldDB" id="A0A0G3G249"/>
<dbReference type="PRINTS" id="PR01008">
    <property type="entry name" value="FLGLRINGFLGH"/>
</dbReference>
<evidence type="ECO:0000256" key="1">
    <source>
        <dbReference type="ARBA" id="ARBA00002591"/>
    </source>
</evidence>
<comment type="subcellular location">
    <subcellularLocation>
        <location evidence="11">Cell outer membrane</location>
        <topology evidence="11">Lipid-anchor</topology>
    </subcellularLocation>
    <subcellularLocation>
        <location evidence="11">Bacterial flagellum basal body</location>
    </subcellularLocation>
    <subcellularLocation>
        <location evidence="2">Membrane</location>
        <topology evidence="2">Lipid-anchor</topology>
    </subcellularLocation>
</comment>
<dbReference type="GO" id="GO:0071973">
    <property type="term" value="P:bacterial-type flagellum-dependent cell motility"/>
    <property type="evidence" value="ECO:0007669"/>
    <property type="project" value="InterPro"/>
</dbReference>
<accession>A0A0G3G249</accession>
<dbReference type="PANTHER" id="PTHR34933">
    <property type="entry name" value="FLAGELLAR L-RING PROTEIN"/>
    <property type="match status" value="1"/>
</dbReference>
<evidence type="ECO:0000256" key="5">
    <source>
        <dbReference type="ARBA" id="ARBA00022729"/>
    </source>
</evidence>
<dbReference type="GO" id="GO:0009279">
    <property type="term" value="C:cell outer membrane"/>
    <property type="evidence" value="ECO:0007669"/>
    <property type="project" value="UniProtKB-SubCell"/>
</dbReference>
<keyword evidence="15" id="KW-1185">Reference proteome</keyword>
<dbReference type="OrthoDB" id="9789463at2"/>
<keyword evidence="14" id="KW-0282">Flagellum</keyword>
<dbReference type="GO" id="GO:0003774">
    <property type="term" value="F:cytoskeletal motor activity"/>
    <property type="evidence" value="ECO:0007669"/>
    <property type="project" value="InterPro"/>
</dbReference>
<evidence type="ECO:0000256" key="2">
    <source>
        <dbReference type="ARBA" id="ARBA00004635"/>
    </source>
</evidence>